<protein>
    <submittedName>
        <fullName evidence="1">Uncharacterized protein</fullName>
    </submittedName>
</protein>
<sequence length="113" mass="12903">MRPDIVNRLQTGKACFLLSDHDRDLAVPFIETWFFHGKDLFHETGFEVWFFPEPSHFLDGYVAQNLEGCEPASVMSVPADGLPDFVDWQGLIDELAKNTSLQDQGKFLSQRDL</sequence>
<accession>A0ABQ2PHZ8</accession>
<dbReference type="EMBL" id="BMLY01000001">
    <property type="protein sequence ID" value="GGP24855.1"/>
    <property type="molecule type" value="Genomic_DNA"/>
</dbReference>
<proteinExistence type="predicted"/>
<keyword evidence="2" id="KW-1185">Reference proteome</keyword>
<evidence type="ECO:0000313" key="1">
    <source>
        <dbReference type="EMBL" id="GGP24855.1"/>
    </source>
</evidence>
<organism evidence="1 2">
    <name type="scientific">Silvimonas amylolytica</name>
    <dbReference type="NCBI Taxonomy" id="449663"/>
    <lineage>
        <taxon>Bacteria</taxon>
        <taxon>Pseudomonadati</taxon>
        <taxon>Pseudomonadota</taxon>
        <taxon>Betaproteobacteria</taxon>
        <taxon>Neisseriales</taxon>
        <taxon>Chitinibacteraceae</taxon>
        <taxon>Silvimonas</taxon>
    </lineage>
</organism>
<dbReference type="Proteomes" id="UP000621859">
    <property type="component" value="Unassembled WGS sequence"/>
</dbReference>
<reference evidence="2" key="1">
    <citation type="journal article" date="2019" name="Int. J. Syst. Evol. Microbiol.">
        <title>The Global Catalogue of Microorganisms (GCM) 10K type strain sequencing project: providing services to taxonomists for standard genome sequencing and annotation.</title>
        <authorList>
            <consortium name="The Broad Institute Genomics Platform"/>
            <consortium name="The Broad Institute Genome Sequencing Center for Infectious Disease"/>
            <person name="Wu L."/>
            <person name="Ma J."/>
        </authorList>
    </citation>
    <scope>NUCLEOTIDE SEQUENCE [LARGE SCALE GENOMIC DNA]</scope>
    <source>
        <strain evidence="2">CGMCC 1.8860</strain>
    </source>
</reference>
<evidence type="ECO:0000313" key="2">
    <source>
        <dbReference type="Proteomes" id="UP000621859"/>
    </source>
</evidence>
<comment type="caution">
    <text evidence="1">The sequence shown here is derived from an EMBL/GenBank/DDBJ whole genome shotgun (WGS) entry which is preliminary data.</text>
</comment>
<gene>
    <name evidence="1" type="ORF">GCM10010971_06740</name>
</gene>
<name>A0ABQ2PHZ8_9NEIS</name>